<proteinExistence type="predicted"/>
<accession>J9FPY1</accession>
<evidence type="ECO:0000313" key="1">
    <source>
        <dbReference type="EMBL" id="EJW91622.1"/>
    </source>
</evidence>
<gene>
    <name evidence="1" type="ORF">EVA_20272</name>
</gene>
<dbReference type="EMBL" id="AMCI01008053">
    <property type="protein sequence ID" value="EJW91622.1"/>
    <property type="molecule type" value="Genomic_DNA"/>
</dbReference>
<sequence length="32" mass="3779">MENAHFDFHQIHDNILKFDILGHVDPTAMKML</sequence>
<protein>
    <submittedName>
        <fullName evidence="1">DNA polymerase III, alpha chain</fullName>
    </submittedName>
</protein>
<reference evidence="1" key="1">
    <citation type="journal article" date="2012" name="PLoS ONE">
        <title>Gene sets for utilization of primary and secondary nutrition supplies in the distal gut of endangered iberian lynx.</title>
        <authorList>
            <person name="Alcaide M."/>
            <person name="Messina E."/>
            <person name="Richter M."/>
            <person name="Bargiela R."/>
            <person name="Peplies J."/>
            <person name="Huws S.A."/>
            <person name="Newbold C.J."/>
            <person name="Golyshin P.N."/>
            <person name="Simon M.A."/>
            <person name="Lopez G."/>
            <person name="Yakimov M.M."/>
            <person name="Ferrer M."/>
        </authorList>
    </citation>
    <scope>NUCLEOTIDE SEQUENCE</scope>
</reference>
<dbReference type="AlphaFoldDB" id="J9FPY1"/>
<organism evidence="1">
    <name type="scientific">gut metagenome</name>
    <dbReference type="NCBI Taxonomy" id="749906"/>
    <lineage>
        <taxon>unclassified sequences</taxon>
        <taxon>metagenomes</taxon>
        <taxon>organismal metagenomes</taxon>
    </lineage>
</organism>
<comment type="caution">
    <text evidence="1">The sequence shown here is derived from an EMBL/GenBank/DDBJ whole genome shotgun (WGS) entry which is preliminary data.</text>
</comment>
<name>J9FPY1_9ZZZZ</name>
<dbReference type="Gene3D" id="3.30.1900.20">
    <property type="match status" value="1"/>
</dbReference>
<feature type="non-terminal residue" evidence="1">
    <location>
        <position position="32"/>
    </location>
</feature>